<organism evidence="2 3">
    <name type="scientific">Mycolicibacterium chlorophenolicum</name>
    <dbReference type="NCBI Taxonomy" id="37916"/>
    <lineage>
        <taxon>Bacteria</taxon>
        <taxon>Bacillati</taxon>
        <taxon>Actinomycetota</taxon>
        <taxon>Actinomycetes</taxon>
        <taxon>Mycobacteriales</taxon>
        <taxon>Mycobacteriaceae</taxon>
        <taxon>Mycolicibacterium</taxon>
    </lineage>
</organism>
<keyword evidence="3" id="KW-1185">Reference proteome</keyword>
<reference evidence="2 3" key="1">
    <citation type="journal article" date="2015" name="Genome Biol. Evol.">
        <title>Characterization of Three Mycobacterium spp. with Potential Use in Bioremediation by Genome Sequencing and Comparative Genomics.</title>
        <authorList>
            <person name="Das S."/>
            <person name="Pettersson B.M."/>
            <person name="Behra P.R."/>
            <person name="Ramesh M."/>
            <person name="Dasgupta S."/>
            <person name="Bhattacharya A."/>
            <person name="Kirsebom L.A."/>
        </authorList>
    </citation>
    <scope>NUCLEOTIDE SEQUENCE [LARGE SCALE GENOMIC DNA]</scope>
    <source>
        <strain evidence="2 3">DSM 43826</strain>
    </source>
</reference>
<dbReference type="RefSeq" id="WP_048469932.1">
    <property type="nucleotide sequence ID" value="NZ_JYNL01000020.1"/>
</dbReference>
<dbReference type="STRING" id="37916.MCHLDSM_02271"/>
<feature type="transmembrane region" description="Helical" evidence="1">
    <location>
        <begin position="126"/>
        <end position="149"/>
    </location>
</feature>
<feature type="transmembrane region" description="Helical" evidence="1">
    <location>
        <begin position="21"/>
        <end position="42"/>
    </location>
</feature>
<dbReference type="Pfam" id="PF11196">
    <property type="entry name" value="DUF2834"/>
    <property type="match status" value="1"/>
</dbReference>
<accession>A0A0J6W755</accession>
<feature type="transmembrane region" description="Helical" evidence="1">
    <location>
        <begin position="93"/>
        <end position="114"/>
    </location>
</feature>
<dbReference type="InterPro" id="IPR021362">
    <property type="entry name" value="DUF2834"/>
</dbReference>
<evidence type="ECO:0000313" key="3">
    <source>
        <dbReference type="Proteomes" id="UP000036513"/>
    </source>
</evidence>
<evidence type="ECO:0008006" key="4">
    <source>
        <dbReference type="Google" id="ProtNLM"/>
    </source>
</evidence>
<dbReference type="Proteomes" id="UP000036513">
    <property type="component" value="Unassembled WGS sequence"/>
</dbReference>
<evidence type="ECO:0000313" key="2">
    <source>
        <dbReference type="EMBL" id="KMO78354.1"/>
    </source>
</evidence>
<proteinExistence type="predicted"/>
<keyword evidence="1" id="KW-0472">Membrane</keyword>
<protein>
    <recommendedName>
        <fullName evidence="4">DUF2834 domain-containing protein</fullName>
    </recommendedName>
</protein>
<keyword evidence="1" id="KW-0812">Transmembrane</keyword>
<keyword evidence="1" id="KW-1133">Transmembrane helix</keyword>
<feature type="transmembrane region" description="Helical" evidence="1">
    <location>
        <begin position="62"/>
        <end position="81"/>
    </location>
</feature>
<evidence type="ECO:0000256" key="1">
    <source>
        <dbReference type="SAM" id="Phobius"/>
    </source>
</evidence>
<comment type="caution">
    <text evidence="2">The sequence shown here is derived from an EMBL/GenBank/DDBJ whole genome shotgun (WGS) entry which is preliminary data.</text>
</comment>
<name>A0A0J6W755_9MYCO</name>
<sequence length="150" mass="15987">MNSTEDVAVPPLPVTSRVLCGCYAVIALVALIATWSQNVAYLGRPANFLTDFVADVSATPGGRSFSADLVFLFLSASIFMVSEARRRGIRFVWAYVVLGLLIAISVTFPLFLIAREVRIDRTGSPLRAVDVAGLVAVAAASVALTVWILA</sequence>
<gene>
    <name evidence="2" type="ORF">MCHLDSM_02271</name>
</gene>
<dbReference type="PATRIC" id="fig|37916.4.peg.2190"/>
<dbReference type="EMBL" id="JYNL01000020">
    <property type="protein sequence ID" value="KMO78354.1"/>
    <property type="molecule type" value="Genomic_DNA"/>
</dbReference>
<dbReference type="AlphaFoldDB" id="A0A0J6W755"/>